<dbReference type="InterPro" id="IPR001870">
    <property type="entry name" value="B30.2/SPRY"/>
</dbReference>
<comment type="caution">
    <text evidence="8">The sequence shown here is derived from an EMBL/GenBank/DDBJ whole genome shotgun (WGS) entry which is preliminary data.</text>
</comment>
<dbReference type="PROSITE" id="PS50222">
    <property type="entry name" value="EF_HAND_2"/>
    <property type="match status" value="2"/>
</dbReference>
<dbReference type="Proteomes" id="UP001178507">
    <property type="component" value="Unassembled WGS sequence"/>
</dbReference>
<dbReference type="GO" id="GO:0004842">
    <property type="term" value="F:ubiquitin-protein transferase activity"/>
    <property type="evidence" value="ECO:0007669"/>
    <property type="project" value="InterPro"/>
</dbReference>
<sequence>MALASSLGPKLFEGLMAAVLQHLQGQLGVYSTSDVKPQAQAANAVCLAGNFEQRHGQPMLFRDVTRCIGAGHDDIVKALGKVGEDAEMAAVVAGLAKIVHEHPYLKPMGTERAPHHLLFWVRSCREAVIANHIEDAKGYLERVQTSLNYEMAQVDDSFRRFDVDKSGKLDSKEFVYMCAYIGWGEEEASMMDVDNDCFVTLEEFRHFVGDSGGLQALFEHRRQRVARKQWGVEAPSVLEIGARVRSYYTMPDGKKSAQVKEGQVLELRVMPNNGVLIDFVDPEKQAGSSRQVVPQSWIFSDTRDSDVVSALREVGILEDQQAFWAAIFPESEMRAVEKLAPCQRAALQHVRANASASHEAALPAVRERFGKLGYSEAELQACLGWIQDLAPTVVHIHIDRVGRFMETDEYYRSQFETGTSSGALDSKNAIRQRWEMDLFGGSYENCKPFERCKYGALGVMNDFRGVTSAYGYGDSYLVLKDVRLRCTFASTDSGGISGQRLAVLDKYAHVLKEYSDEELRHLIDVAMSNTSLHDMPQIHPTLLRGMSEDPMENWITVGFPNLAQRKGRYFFEVVLYTTCSSPQVGLLCSDFVSAPRSASFLGGVGDDEHGWAADGQHAILWHNGERLPFSDLWPSSGGNLTADVVVGVAVDLDKRQIWFSTNGEWHDQPDFSEKQLRKGLTMYPALSVKGRAGFNFGPEFKHEAPKNYGRWPGGDGLIRVDCPILGNSNRLRVYKEIQIHGEVSFKRNVQRLVANKKFLEIQKSQRSWAITVDGLDAMNGTYSRAGARNDMPLYLRQECSGAIYFSKKSGSWHVVKLASLENLQDMDLDSQSVLALAPVQKDELTPPREGWERPPELLGYLPVADFQKALDSLGLKDHISKLVAQLKGKTPEGEEVIFRSNGKKTLEVAWEALAEPPVSAEGAWTAAVEVAQEKLFASLGLQKCKVLETAHPYETADHSFTKTVAIATDGPIDVHFGPECRTYDSRTSLCVYGGGLSKALVGVGARVHLKVPTGHEEAHGTIIGRAEGGKWRVRVDKDEAEICGVFKEWIESSDNGKERYCTSCVAETQKVCTVRYEGRTVGSEIAGFRFDTSDPLAPFAITGFNAKGPAQSDGVMVGWFLDVGALLKEESFIELEGEELGVVPRNLSEVASNIEQFQKRLTALLQLQDVSLRFVNGLDFQLLPQCNVKFDQDVGSEISGFEENGGVITISGFHSTEGPAQQAGTRKGWQLNLPETFQLPINKAKLQELSQEAIIKDPSQLLSLSEVMLIFEPAAFEPEQYFKGSGQGPWTKFTVPINTAQFVFTTDGDRGAWSRNNDPKLRYGFLAVVTPGGAKAPPEEKVQELMEKWGDKATKASGMRSKITLEPEDWDEARLRALCARHGWEFEWMTEDGERRRRIEGAQRARKVAQKCTKKEGDSGAWWRLGSVSAAFGAAAPKKQAKRITQAQADAEPDKK</sequence>
<feature type="domain" description="EF-hand" evidence="7">
    <location>
        <begin position="149"/>
        <end position="184"/>
    </location>
</feature>
<evidence type="ECO:0000256" key="3">
    <source>
        <dbReference type="ARBA" id="ARBA00022833"/>
    </source>
</evidence>
<dbReference type="Gene3D" id="1.10.238.10">
    <property type="entry name" value="EF-hand"/>
    <property type="match status" value="1"/>
</dbReference>
<dbReference type="Pfam" id="PF13202">
    <property type="entry name" value="EF-hand_5"/>
    <property type="match status" value="1"/>
</dbReference>
<dbReference type="PANTHER" id="PTHR13363">
    <property type="entry name" value="RING FINGER AND SRY DOMAIN-CONTAINING"/>
    <property type="match status" value="1"/>
</dbReference>
<evidence type="ECO:0000256" key="4">
    <source>
        <dbReference type="ARBA" id="ARBA00022837"/>
    </source>
</evidence>
<dbReference type="InterPro" id="IPR003877">
    <property type="entry name" value="SPRY_dom"/>
</dbReference>
<feature type="domain" description="B30.2/SPRY" evidence="6">
    <location>
        <begin position="492"/>
        <end position="701"/>
    </location>
</feature>
<dbReference type="InterPro" id="IPR043136">
    <property type="entry name" value="B30.2/SPRY_sf"/>
</dbReference>
<gene>
    <name evidence="8" type="ORF">EVOR1521_LOCUS10712</name>
</gene>
<organism evidence="8 9">
    <name type="scientific">Effrenium voratum</name>
    <dbReference type="NCBI Taxonomy" id="2562239"/>
    <lineage>
        <taxon>Eukaryota</taxon>
        <taxon>Sar</taxon>
        <taxon>Alveolata</taxon>
        <taxon>Dinophyceae</taxon>
        <taxon>Suessiales</taxon>
        <taxon>Symbiodiniaceae</taxon>
        <taxon>Effrenium</taxon>
    </lineage>
</organism>
<evidence type="ECO:0000259" key="6">
    <source>
        <dbReference type="PROSITE" id="PS50188"/>
    </source>
</evidence>
<dbReference type="InterPro" id="IPR018247">
    <property type="entry name" value="EF_Hand_1_Ca_BS"/>
</dbReference>
<dbReference type="GO" id="GO:0005737">
    <property type="term" value="C:cytoplasm"/>
    <property type="evidence" value="ECO:0007669"/>
    <property type="project" value="TreeGrafter"/>
</dbReference>
<keyword evidence="9" id="KW-1185">Reference proteome</keyword>
<dbReference type="Pfam" id="PF12294">
    <property type="entry name" value="DUF3626"/>
    <property type="match status" value="1"/>
</dbReference>
<keyword evidence="2" id="KW-0863">Zinc-finger</keyword>
<dbReference type="SUPFAM" id="SSF49899">
    <property type="entry name" value="Concanavalin A-like lectins/glucanases"/>
    <property type="match status" value="1"/>
</dbReference>
<dbReference type="InterPro" id="IPR002048">
    <property type="entry name" value="EF_hand_dom"/>
</dbReference>
<accession>A0AA36I9V5</accession>
<dbReference type="CDD" id="cd11709">
    <property type="entry name" value="SPRY"/>
    <property type="match status" value="1"/>
</dbReference>
<dbReference type="PROSITE" id="PS50188">
    <property type="entry name" value="B302_SPRY"/>
    <property type="match status" value="1"/>
</dbReference>
<dbReference type="GO" id="GO:0051603">
    <property type="term" value="P:proteolysis involved in protein catabolic process"/>
    <property type="evidence" value="ECO:0007669"/>
    <property type="project" value="TreeGrafter"/>
</dbReference>
<dbReference type="InterPro" id="IPR011992">
    <property type="entry name" value="EF-hand-dom_pair"/>
</dbReference>
<dbReference type="PANTHER" id="PTHR13363:SF5">
    <property type="entry name" value="E3 UBIQUITIN-PROTEIN LIGASE RNF123"/>
    <property type="match status" value="1"/>
</dbReference>
<keyword evidence="4" id="KW-0106">Calcium</keyword>
<evidence type="ECO:0000256" key="2">
    <source>
        <dbReference type="ARBA" id="ARBA00022771"/>
    </source>
</evidence>
<dbReference type="SMART" id="SM00449">
    <property type="entry name" value="SPRY"/>
    <property type="match status" value="1"/>
</dbReference>
<evidence type="ECO:0000313" key="8">
    <source>
        <dbReference type="EMBL" id="CAJ1383634.1"/>
    </source>
</evidence>
<dbReference type="EMBL" id="CAUJNA010001035">
    <property type="protein sequence ID" value="CAJ1383634.1"/>
    <property type="molecule type" value="Genomic_DNA"/>
</dbReference>
<dbReference type="Pfam" id="PF00622">
    <property type="entry name" value="SPRY"/>
    <property type="match status" value="1"/>
</dbReference>
<feature type="domain" description="EF-hand" evidence="7">
    <location>
        <begin position="190"/>
        <end position="214"/>
    </location>
</feature>
<dbReference type="GO" id="GO:0008270">
    <property type="term" value="F:zinc ion binding"/>
    <property type="evidence" value="ECO:0007669"/>
    <property type="project" value="UniProtKB-KW"/>
</dbReference>
<dbReference type="PROSITE" id="PS00018">
    <property type="entry name" value="EF_HAND_1"/>
    <property type="match status" value="1"/>
</dbReference>
<evidence type="ECO:0000256" key="5">
    <source>
        <dbReference type="SAM" id="MobiDB-lite"/>
    </source>
</evidence>
<name>A0AA36I9V5_9DINO</name>
<dbReference type="InterPro" id="IPR013320">
    <property type="entry name" value="ConA-like_dom_sf"/>
</dbReference>
<dbReference type="InterPro" id="IPR022074">
    <property type="entry name" value="DUF3626"/>
</dbReference>
<proteinExistence type="predicted"/>
<evidence type="ECO:0000256" key="1">
    <source>
        <dbReference type="ARBA" id="ARBA00022723"/>
    </source>
</evidence>
<dbReference type="InterPro" id="IPR045129">
    <property type="entry name" value="RNF123/RKP/RSPRY1"/>
</dbReference>
<evidence type="ECO:0000313" key="9">
    <source>
        <dbReference type="Proteomes" id="UP001178507"/>
    </source>
</evidence>
<reference evidence="8" key="1">
    <citation type="submission" date="2023-08" db="EMBL/GenBank/DDBJ databases">
        <authorList>
            <person name="Chen Y."/>
            <person name="Shah S."/>
            <person name="Dougan E. K."/>
            <person name="Thang M."/>
            <person name="Chan C."/>
        </authorList>
    </citation>
    <scope>NUCLEOTIDE SEQUENCE</scope>
</reference>
<dbReference type="SUPFAM" id="SSF47473">
    <property type="entry name" value="EF-hand"/>
    <property type="match status" value="1"/>
</dbReference>
<feature type="region of interest" description="Disordered" evidence="5">
    <location>
        <begin position="1434"/>
        <end position="1456"/>
    </location>
</feature>
<dbReference type="Gene3D" id="2.60.120.920">
    <property type="match status" value="1"/>
</dbReference>
<protein>
    <submittedName>
        <fullName evidence="8">Uncharacterized protein</fullName>
    </submittedName>
</protein>
<keyword evidence="3" id="KW-0862">Zinc</keyword>
<evidence type="ECO:0000259" key="7">
    <source>
        <dbReference type="PROSITE" id="PS50222"/>
    </source>
</evidence>
<dbReference type="SMART" id="SM00054">
    <property type="entry name" value="EFh"/>
    <property type="match status" value="2"/>
</dbReference>
<dbReference type="GO" id="GO:0005509">
    <property type="term" value="F:calcium ion binding"/>
    <property type="evidence" value="ECO:0007669"/>
    <property type="project" value="InterPro"/>
</dbReference>
<keyword evidence="1" id="KW-0479">Metal-binding</keyword>
<dbReference type="CDD" id="cd00051">
    <property type="entry name" value="EFh"/>
    <property type="match status" value="1"/>
</dbReference>